<dbReference type="EMBL" id="CH476630">
    <property type="protein sequence ID" value="EDN92008.1"/>
    <property type="molecule type" value="Genomic_DNA"/>
</dbReference>
<protein>
    <recommendedName>
        <fullName evidence="10">Transcription factor IIIC subunit 5 HTH domain-containing protein</fullName>
    </recommendedName>
</protein>
<keyword evidence="4" id="KW-0539">Nucleus</keyword>
<keyword evidence="9" id="KW-1185">Reference proteome</keyword>
<sequence>MEDYEDMEDSEFEEEIDIEEDEDEEGDEEAEGIGMIEENEDEDGGYDYDDEEDQSAPIYTIPPREIVAVEHPLIVKNLENGIKTFGRQPQWNKILEGTEDECIPLFLRTKDPTCEPILSYNSITNNVLLKITVPKRTGRKRKRGSQDPYTDDGRPASESTIGQNALGDIQSHSLNDKPASILRKLRDNVGLSDYHQSTSQAPFMSHFKETAFSANWGKMREFKLGTDKGWKPNEEIIPPPTFTHHPLPFNWGYRQNPLISTEVDAETGETSIVNRSKMPKLEMQYVHCDEDEDVPTKPFRAVPDDPVLKDFVAALQQAMGERPIWTRRALQNRLANEPGYYLMKPALQYVGYQFRSGPWRDALIRYGVDPRKDPSCRIYQTIFFKLYEEDERAPDGQWKDMRSQYTKHQVFGTGDCPSHMFNGTSLTLDGKVWQICDITDPLLVPIIQNAPMAKAYDNNHDGYYNNGTLAKIRAIMKTKLIAIRSNKVVPENAFDVALSIPDFVDGKDGKKVHVPVPDMRLTDEEIEKLREKGIISGMSGKGVRHLDSRSKRKKYRKGGKLPTGTKRAKQYGMMKGPSTSKPKTSVSVPQPRTKNTATSPDNDVTPDVTGVGAPGDISTEDTTKVMNDAWEDVVEEGRGRIEVEVEEEGDEEAEQNGEDLAELGSENESTGSEDESEAEKEKEMFIKNYEARKVAGSIDH</sequence>
<keyword evidence="2" id="KW-0238">DNA-binding</keyword>
<dbReference type="OMA" id="MKCKMLA"/>
<evidence type="ECO:0008006" key="10">
    <source>
        <dbReference type="Google" id="ProtNLM"/>
    </source>
</evidence>
<dbReference type="AlphaFoldDB" id="A7ERB6"/>
<dbReference type="GO" id="GO:0006384">
    <property type="term" value="P:transcription initiation at RNA polymerase III promoter"/>
    <property type="evidence" value="ECO:0007669"/>
    <property type="project" value="InterPro"/>
</dbReference>
<dbReference type="STRING" id="665079.A7ERB6"/>
<comment type="subcellular location">
    <subcellularLocation>
        <location evidence="1">Nucleus</location>
    </subcellularLocation>
</comment>
<evidence type="ECO:0000313" key="8">
    <source>
        <dbReference type="EMBL" id="EDN92008.1"/>
    </source>
</evidence>
<keyword evidence="3" id="KW-0804">Transcription</keyword>
<dbReference type="Pfam" id="PF17682">
    <property type="entry name" value="Tau95_N"/>
    <property type="match status" value="1"/>
</dbReference>
<evidence type="ECO:0000259" key="6">
    <source>
        <dbReference type="Pfam" id="PF09734"/>
    </source>
</evidence>
<evidence type="ECO:0000256" key="1">
    <source>
        <dbReference type="ARBA" id="ARBA00004123"/>
    </source>
</evidence>
<evidence type="ECO:0000256" key="3">
    <source>
        <dbReference type="ARBA" id="ARBA00023163"/>
    </source>
</evidence>
<reference evidence="9" key="1">
    <citation type="journal article" date="2011" name="PLoS Genet.">
        <title>Genomic analysis of the necrotrophic fungal pathogens Sclerotinia sclerotiorum and Botrytis cinerea.</title>
        <authorList>
            <person name="Amselem J."/>
            <person name="Cuomo C.A."/>
            <person name="van Kan J.A."/>
            <person name="Viaud M."/>
            <person name="Benito E.P."/>
            <person name="Couloux A."/>
            <person name="Coutinho P.M."/>
            <person name="de Vries R.P."/>
            <person name="Dyer P.S."/>
            <person name="Fillinger S."/>
            <person name="Fournier E."/>
            <person name="Gout L."/>
            <person name="Hahn M."/>
            <person name="Kohn L."/>
            <person name="Lapalu N."/>
            <person name="Plummer K.M."/>
            <person name="Pradier J.M."/>
            <person name="Quevillon E."/>
            <person name="Sharon A."/>
            <person name="Simon A."/>
            <person name="ten Have A."/>
            <person name="Tudzynski B."/>
            <person name="Tudzynski P."/>
            <person name="Wincker P."/>
            <person name="Andrew M."/>
            <person name="Anthouard V."/>
            <person name="Beever R.E."/>
            <person name="Beffa R."/>
            <person name="Benoit I."/>
            <person name="Bouzid O."/>
            <person name="Brault B."/>
            <person name="Chen Z."/>
            <person name="Choquer M."/>
            <person name="Collemare J."/>
            <person name="Cotton P."/>
            <person name="Danchin E.G."/>
            <person name="Da Silva C."/>
            <person name="Gautier A."/>
            <person name="Giraud C."/>
            <person name="Giraud T."/>
            <person name="Gonzalez C."/>
            <person name="Grossetete S."/>
            <person name="Guldener U."/>
            <person name="Henrissat B."/>
            <person name="Howlett B.J."/>
            <person name="Kodira C."/>
            <person name="Kretschmer M."/>
            <person name="Lappartient A."/>
            <person name="Leroch M."/>
            <person name="Levis C."/>
            <person name="Mauceli E."/>
            <person name="Neuveglise C."/>
            <person name="Oeser B."/>
            <person name="Pearson M."/>
            <person name="Poulain J."/>
            <person name="Poussereau N."/>
            <person name="Quesneville H."/>
            <person name="Rascle C."/>
            <person name="Schumacher J."/>
            <person name="Segurens B."/>
            <person name="Sexton A."/>
            <person name="Silva E."/>
            <person name="Sirven C."/>
            <person name="Soanes D.M."/>
            <person name="Talbot N.J."/>
            <person name="Templeton M."/>
            <person name="Yandava C."/>
            <person name="Yarden O."/>
            <person name="Zeng Q."/>
            <person name="Rollins J.A."/>
            <person name="Lebrun M.H."/>
            <person name="Dickman M."/>
        </authorList>
    </citation>
    <scope>NUCLEOTIDE SEQUENCE [LARGE SCALE GENOMIC DNA]</scope>
    <source>
        <strain evidence="9">ATCC 18683 / 1980 / Ss-1</strain>
    </source>
</reference>
<feature type="compositionally biased region" description="Basic and acidic residues" evidence="5">
    <location>
        <begin position="679"/>
        <end position="700"/>
    </location>
</feature>
<dbReference type="PANTHER" id="PTHR13230:SF5">
    <property type="entry name" value="GENERAL TRANSCRIPTION FACTOR 3C POLYPEPTIDE 5"/>
    <property type="match status" value="1"/>
</dbReference>
<feature type="region of interest" description="Disordered" evidence="5">
    <location>
        <begin position="537"/>
        <end position="620"/>
    </location>
</feature>
<dbReference type="InterPro" id="IPR019136">
    <property type="entry name" value="TF_IIIC_su-5_HTH"/>
</dbReference>
<evidence type="ECO:0000256" key="2">
    <source>
        <dbReference type="ARBA" id="ARBA00023125"/>
    </source>
</evidence>
<evidence type="ECO:0000256" key="5">
    <source>
        <dbReference type="SAM" id="MobiDB-lite"/>
    </source>
</evidence>
<dbReference type="GO" id="GO:0003677">
    <property type="term" value="F:DNA binding"/>
    <property type="evidence" value="ECO:0007669"/>
    <property type="project" value="UniProtKB-KW"/>
</dbReference>
<dbReference type="GeneID" id="5487249"/>
<evidence type="ECO:0000256" key="4">
    <source>
        <dbReference type="ARBA" id="ARBA00023242"/>
    </source>
</evidence>
<feature type="domain" description="Transcription factor IIIC subunit Tfc1/Sfc1 triple barrel" evidence="7">
    <location>
        <begin position="67"/>
        <end position="189"/>
    </location>
</feature>
<dbReference type="InterPro" id="IPR041499">
    <property type="entry name" value="Tfc1/Sfc1_N"/>
</dbReference>
<evidence type="ECO:0000259" key="7">
    <source>
        <dbReference type="Pfam" id="PF17682"/>
    </source>
</evidence>
<dbReference type="GO" id="GO:0000127">
    <property type="term" value="C:transcription factor TFIIIC complex"/>
    <property type="evidence" value="ECO:0000318"/>
    <property type="project" value="GO_Central"/>
</dbReference>
<feature type="compositionally biased region" description="Basic residues" evidence="5">
    <location>
        <begin position="550"/>
        <end position="559"/>
    </location>
</feature>
<feature type="region of interest" description="Disordered" evidence="5">
    <location>
        <begin position="136"/>
        <end position="173"/>
    </location>
</feature>
<dbReference type="KEGG" id="ssl:SS1G_07870"/>
<feature type="region of interest" description="Disordered" evidence="5">
    <location>
        <begin position="642"/>
        <end position="700"/>
    </location>
</feature>
<feature type="region of interest" description="Disordered" evidence="5">
    <location>
        <begin position="1"/>
        <end position="54"/>
    </location>
</feature>
<proteinExistence type="predicted"/>
<feature type="compositionally biased region" description="Acidic residues" evidence="5">
    <location>
        <begin position="644"/>
        <end position="661"/>
    </location>
</feature>
<dbReference type="InterPro" id="IPR042536">
    <property type="entry name" value="TFIIIC_tauA_Sfc1"/>
</dbReference>
<name>A7ERB6_SCLS1</name>
<organism evidence="8 9">
    <name type="scientific">Sclerotinia sclerotiorum (strain ATCC 18683 / 1980 / Ss-1)</name>
    <name type="common">White mold</name>
    <name type="synonym">Whetzelinia sclerotiorum</name>
    <dbReference type="NCBI Taxonomy" id="665079"/>
    <lineage>
        <taxon>Eukaryota</taxon>
        <taxon>Fungi</taxon>
        <taxon>Dikarya</taxon>
        <taxon>Ascomycota</taxon>
        <taxon>Pezizomycotina</taxon>
        <taxon>Leotiomycetes</taxon>
        <taxon>Helotiales</taxon>
        <taxon>Sclerotiniaceae</taxon>
        <taxon>Sclerotinia</taxon>
    </lineage>
</organism>
<dbReference type="InterPro" id="IPR040454">
    <property type="entry name" value="TF_IIIC_Tfc1/Sfc1"/>
</dbReference>
<dbReference type="Gene3D" id="3.30.200.160">
    <property type="entry name" value="TFIIIC, subcomplex tauA, subunit Sfc1, barrel domain"/>
    <property type="match status" value="1"/>
</dbReference>
<feature type="compositionally biased region" description="Polar residues" evidence="5">
    <location>
        <begin position="577"/>
        <end position="602"/>
    </location>
</feature>
<dbReference type="Proteomes" id="UP000001312">
    <property type="component" value="Unassembled WGS sequence"/>
</dbReference>
<feature type="domain" description="Transcription factor IIIC subunit 5 HTH" evidence="6">
    <location>
        <begin position="236"/>
        <end position="385"/>
    </location>
</feature>
<dbReference type="Pfam" id="PF09734">
    <property type="entry name" value="Tau95"/>
    <property type="match status" value="1"/>
</dbReference>
<dbReference type="GO" id="GO:0005634">
    <property type="term" value="C:nucleus"/>
    <property type="evidence" value="ECO:0007669"/>
    <property type="project" value="UniProtKB-SubCell"/>
</dbReference>
<dbReference type="RefSeq" id="XP_001591244.1">
    <property type="nucleotide sequence ID" value="XM_001591194.1"/>
</dbReference>
<evidence type="ECO:0000313" key="9">
    <source>
        <dbReference type="Proteomes" id="UP000001312"/>
    </source>
</evidence>
<gene>
    <name evidence="8" type="ORF">SS1G_07870</name>
</gene>
<dbReference type="PANTHER" id="PTHR13230">
    <property type="entry name" value="GENERAL TRANSCRIPTION FACTOR IIIC, POLYPEPTIDE 5"/>
    <property type="match status" value="1"/>
</dbReference>
<accession>A7ERB6</accession>
<dbReference type="InParanoid" id="A7ERB6"/>